<reference evidence="2" key="1">
    <citation type="submission" date="2022-11" db="UniProtKB">
        <authorList>
            <consortium name="WormBaseParasite"/>
        </authorList>
    </citation>
    <scope>IDENTIFICATION</scope>
</reference>
<proteinExistence type="predicted"/>
<accession>A0A914GS18</accession>
<evidence type="ECO:0000313" key="1">
    <source>
        <dbReference type="Proteomes" id="UP000887572"/>
    </source>
</evidence>
<keyword evidence="1" id="KW-1185">Reference proteome</keyword>
<evidence type="ECO:0000313" key="2">
    <source>
        <dbReference type="WBParaSite" id="Gr19_v10_g1024.t1"/>
    </source>
</evidence>
<sequence length="96" mass="11125">MGPGFPLFSVPLKIPLGQRVLFSRESFSPTELYQKLKLSLPQFCVMIREWILLNATHMEARLHMATVHPNCGKSPRCATYHMLLHTQIVYKRVYPL</sequence>
<name>A0A914GS18_GLORO</name>
<organism evidence="1 2">
    <name type="scientific">Globodera rostochiensis</name>
    <name type="common">Golden nematode worm</name>
    <name type="synonym">Heterodera rostochiensis</name>
    <dbReference type="NCBI Taxonomy" id="31243"/>
    <lineage>
        <taxon>Eukaryota</taxon>
        <taxon>Metazoa</taxon>
        <taxon>Ecdysozoa</taxon>
        <taxon>Nematoda</taxon>
        <taxon>Chromadorea</taxon>
        <taxon>Rhabditida</taxon>
        <taxon>Tylenchina</taxon>
        <taxon>Tylenchomorpha</taxon>
        <taxon>Tylenchoidea</taxon>
        <taxon>Heteroderidae</taxon>
        <taxon>Heteroderinae</taxon>
        <taxon>Globodera</taxon>
    </lineage>
</organism>
<protein>
    <submittedName>
        <fullName evidence="2">Uncharacterized protein</fullName>
    </submittedName>
</protein>
<dbReference type="AlphaFoldDB" id="A0A914GS18"/>
<dbReference type="WBParaSite" id="Gr19_v10_g1024.t1">
    <property type="protein sequence ID" value="Gr19_v10_g1024.t1"/>
    <property type="gene ID" value="Gr19_v10_g1024"/>
</dbReference>
<dbReference type="Proteomes" id="UP000887572">
    <property type="component" value="Unplaced"/>
</dbReference>